<dbReference type="Proteomes" id="UP000321367">
    <property type="component" value="Unassembled WGS sequence"/>
</dbReference>
<evidence type="ECO:0000256" key="1">
    <source>
        <dbReference type="ARBA" id="ARBA00005564"/>
    </source>
</evidence>
<accession>A0A5C6ZXK4</accession>
<comment type="caution">
    <text evidence="3">The sequence shown here is derived from an EMBL/GenBank/DDBJ whole genome shotgun (WGS) entry which is preliminary data.</text>
</comment>
<dbReference type="GO" id="GO:0006006">
    <property type="term" value="P:glucose metabolic process"/>
    <property type="evidence" value="ECO:0007669"/>
    <property type="project" value="UniProtKB-KW"/>
</dbReference>
<dbReference type="GO" id="GO:0017057">
    <property type="term" value="F:6-phosphogluconolactonase activity"/>
    <property type="evidence" value="ECO:0007669"/>
    <property type="project" value="TreeGrafter"/>
</dbReference>
<evidence type="ECO:0000313" key="3">
    <source>
        <dbReference type="EMBL" id="TXD95094.1"/>
    </source>
</evidence>
<dbReference type="RefSeq" id="WP_146929279.1">
    <property type="nucleotide sequence ID" value="NZ_CBCSHZ010000001.1"/>
</dbReference>
<keyword evidence="4" id="KW-1185">Reference proteome</keyword>
<proteinExistence type="inferred from homology"/>
<gene>
    <name evidence="3" type="ORF">ES724_02790</name>
</gene>
<dbReference type="AlphaFoldDB" id="A0A5C6ZXK4"/>
<dbReference type="InterPro" id="IPR019405">
    <property type="entry name" value="Lactonase_7-beta_prop"/>
</dbReference>
<dbReference type="Pfam" id="PF10282">
    <property type="entry name" value="Lactonase"/>
    <property type="match status" value="1"/>
</dbReference>
<evidence type="ECO:0000313" key="4">
    <source>
        <dbReference type="Proteomes" id="UP000321367"/>
    </source>
</evidence>
<dbReference type="InterPro" id="IPR050282">
    <property type="entry name" value="Cycloisomerase_2"/>
</dbReference>
<keyword evidence="2" id="KW-0119">Carbohydrate metabolism</keyword>
<protein>
    <submittedName>
        <fullName evidence="3">Lactonase family protein</fullName>
    </submittedName>
</protein>
<dbReference type="PROSITE" id="PS51257">
    <property type="entry name" value="PROKAR_LIPOPROTEIN"/>
    <property type="match status" value="1"/>
</dbReference>
<dbReference type="OrthoDB" id="9790815at2"/>
<dbReference type="Gene3D" id="2.130.10.10">
    <property type="entry name" value="YVTN repeat-like/Quinoprotein amine dehydrogenase"/>
    <property type="match status" value="1"/>
</dbReference>
<evidence type="ECO:0000256" key="2">
    <source>
        <dbReference type="ARBA" id="ARBA00022526"/>
    </source>
</evidence>
<dbReference type="SUPFAM" id="SSF51004">
    <property type="entry name" value="C-terminal (heme d1) domain of cytochrome cd1-nitrite reductase"/>
    <property type="match status" value="1"/>
</dbReference>
<dbReference type="InterPro" id="IPR015943">
    <property type="entry name" value="WD40/YVTN_repeat-like_dom_sf"/>
</dbReference>
<name>A0A5C6ZXK4_9FLAO</name>
<sequence>MKRIFLGSLCMLLFLSSCKNETKDEQKADVAVNSTSTMNTIYIGTYTKKEGHVNGQAEGIYLVYQKPETGALEMGETVASVVNPSFVKTSGDNKYLYAVSELGPDDGPAGLIYSYKINEDHSLEQTGSISTESFAPCYIAEDQSGRFVFVANYVGGVVMMYEKNADGSLKKLQKISLENPERSNPHSVNISSNNKFVYITDLGNDRIWIFDLDPDSKSLKSNKTTFIQLAEGSGPRHFAFSKSNDYAYTINELNGSISTFKIEQSGKLTHLKDISSLPEDFKGENSAADIHVHPSGDFLYVSNRGHNSIAAFLINQKTGTLQNIGFTNTQGATPRNFAISPDGTFLYVANQDSNDLVSFKIDIETGKLTETGKKLAVMTPVCIEFLN</sequence>
<comment type="similarity">
    <text evidence="1">Belongs to the cycloisomerase 2 family.</text>
</comment>
<reference evidence="3 4" key="1">
    <citation type="submission" date="2019-08" db="EMBL/GenBank/DDBJ databases">
        <title>Genome sequence of Gillisia hiemivivida IC154 (type strain).</title>
        <authorList>
            <person name="Bowman J.P."/>
        </authorList>
    </citation>
    <scope>NUCLEOTIDE SEQUENCE [LARGE SCALE GENOMIC DNA]</scope>
    <source>
        <strain evidence="3 4">IC154</strain>
    </source>
</reference>
<organism evidence="3 4">
    <name type="scientific">Gillisia hiemivivida</name>
    <dbReference type="NCBI Taxonomy" id="291190"/>
    <lineage>
        <taxon>Bacteria</taxon>
        <taxon>Pseudomonadati</taxon>
        <taxon>Bacteroidota</taxon>
        <taxon>Flavobacteriia</taxon>
        <taxon>Flavobacteriales</taxon>
        <taxon>Flavobacteriaceae</taxon>
        <taxon>Gillisia</taxon>
    </lineage>
</organism>
<dbReference type="GO" id="GO:0005829">
    <property type="term" value="C:cytosol"/>
    <property type="evidence" value="ECO:0007669"/>
    <property type="project" value="TreeGrafter"/>
</dbReference>
<dbReference type="PANTHER" id="PTHR30344">
    <property type="entry name" value="6-PHOSPHOGLUCONOLACTONASE-RELATED"/>
    <property type="match status" value="1"/>
</dbReference>
<dbReference type="InterPro" id="IPR011048">
    <property type="entry name" value="Haem_d1_sf"/>
</dbReference>
<dbReference type="PANTHER" id="PTHR30344:SF1">
    <property type="entry name" value="6-PHOSPHOGLUCONOLACTONASE"/>
    <property type="match status" value="1"/>
</dbReference>
<keyword evidence="2" id="KW-0313">Glucose metabolism</keyword>
<dbReference type="EMBL" id="VORY01000002">
    <property type="protein sequence ID" value="TXD95094.1"/>
    <property type="molecule type" value="Genomic_DNA"/>
</dbReference>